<organism evidence="3 4">
    <name type="scientific">Candidatus Choladousia intestinavium</name>
    <dbReference type="NCBI Taxonomy" id="2840727"/>
    <lineage>
        <taxon>Bacteria</taxon>
        <taxon>Bacillati</taxon>
        <taxon>Bacillota</taxon>
        <taxon>Clostridia</taxon>
        <taxon>Lachnospirales</taxon>
        <taxon>Lachnospiraceae</taxon>
        <taxon>Lachnospiraceae incertae sedis</taxon>
        <taxon>Candidatus Choladousia</taxon>
    </lineage>
</organism>
<evidence type="ECO:0000259" key="2">
    <source>
        <dbReference type="Pfam" id="PF02839"/>
    </source>
</evidence>
<reference evidence="3" key="1">
    <citation type="submission" date="2020-10" db="EMBL/GenBank/DDBJ databases">
        <authorList>
            <person name="Gilroy R."/>
        </authorList>
    </citation>
    <scope>NUCLEOTIDE SEQUENCE</scope>
    <source>
        <strain evidence="3">ChiSjej4B22-8148</strain>
    </source>
</reference>
<dbReference type="SUPFAM" id="SSF51055">
    <property type="entry name" value="Carbohydrate binding domain"/>
    <property type="match status" value="1"/>
</dbReference>
<evidence type="ECO:0000313" key="4">
    <source>
        <dbReference type="Proteomes" id="UP000886757"/>
    </source>
</evidence>
<comment type="caution">
    <text evidence="3">The sequence shown here is derived from an EMBL/GenBank/DDBJ whole genome shotgun (WGS) entry which is preliminary data.</text>
</comment>
<dbReference type="Gene3D" id="2.10.10.90">
    <property type="match status" value="1"/>
</dbReference>
<reference evidence="3" key="2">
    <citation type="journal article" date="2021" name="PeerJ">
        <title>Extensive microbial diversity within the chicken gut microbiome revealed by metagenomics and culture.</title>
        <authorList>
            <person name="Gilroy R."/>
            <person name="Ravi A."/>
            <person name="Getino M."/>
            <person name="Pursley I."/>
            <person name="Horton D.L."/>
            <person name="Alikhan N.F."/>
            <person name="Baker D."/>
            <person name="Gharbi K."/>
            <person name="Hall N."/>
            <person name="Watson M."/>
            <person name="Adriaenssens E.M."/>
            <person name="Foster-Nyarko E."/>
            <person name="Jarju S."/>
            <person name="Secka A."/>
            <person name="Antonio M."/>
            <person name="Oren A."/>
            <person name="Chaudhuri R.R."/>
            <person name="La Ragione R."/>
            <person name="Hildebrand F."/>
            <person name="Pallen M.J."/>
        </authorList>
    </citation>
    <scope>NUCLEOTIDE SEQUENCE</scope>
    <source>
        <strain evidence="3">ChiSjej4B22-8148</strain>
    </source>
</reference>
<dbReference type="InterPro" id="IPR003610">
    <property type="entry name" value="CBM5/12"/>
</dbReference>
<protein>
    <recommendedName>
        <fullName evidence="2">Chitin-binding type-3 domain-containing protein</fullName>
    </recommendedName>
</protein>
<keyword evidence="1" id="KW-0378">Hydrolase</keyword>
<dbReference type="Proteomes" id="UP000886757">
    <property type="component" value="Unassembled WGS sequence"/>
</dbReference>
<proteinExistence type="predicted"/>
<name>A0A9D1DAQ0_9FIRM</name>
<accession>A0A9D1DAQ0</accession>
<dbReference type="GO" id="GO:0005975">
    <property type="term" value="P:carbohydrate metabolic process"/>
    <property type="evidence" value="ECO:0007669"/>
    <property type="project" value="InterPro"/>
</dbReference>
<sequence>MEKLILKDGTELEIRDGASVNAIELEVADYSSLETLAFKLTKENLSEIKFQSGDQITGEYSGMVLQEPHFQVTQKPGHLSVMIGIREMTAEEQQQGDVTMAISYLSDEQALTVKGLYREYDPNGKSYKTGDRAVQKNILYRCLQDHVSQPDWAPGLAPSLWVALESGEHAGTLEDPIPVPDTVTTSGMEYEYGKYYSEGNQVYICKRGGVPDPESMYGQKETLYFPPSQLIGQYFELAE</sequence>
<evidence type="ECO:0000313" key="3">
    <source>
        <dbReference type="EMBL" id="HIR13933.1"/>
    </source>
</evidence>
<dbReference type="InterPro" id="IPR036573">
    <property type="entry name" value="CBM_sf_5/12"/>
</dbReference>
<dbReference type="Pfam" id="PF02839">
    <property type="entry name" value="CBM_5_12"/>
    <property type="match status" value="1"/>
</dbReference>
<feature type="domain" description="Chitin-binding type-3" evidence="2">
    <location>
        <begin position="123"/>
        <end position="161"/>
    </location>
</feature>
<dbReference type="GO" id="GO:0004553">
    <property type="term" value="F:hydrolase activity, hydrolyzing O-glycosyl compounds"/>
    <property type="evidence" value="ECO:0007669"/>
    <property type="project" value="InterPro"/>
</dbReference>
<dbReference type="CDD" id="cd12214">
    <property type="entry name" value="ChiA1_BD"/>
    <property type="match status" value="1"/>
</dbReference>
<evidence type="ECO:0000256" key="1">
    <source>
        <dbReference type="ARBA" id="ARBA00022801"/>
    </source>
</evidence>
<dbReference type="GO" id="GO:0030246">
    <property type="term" value="F:carbohydrate binding"/>
    <property type="evidence" value="ECO:0007669"/>
    <property type="project" value="InterPro"/>
</dbReference>
<gene>
    <name evidence="3" type="ORF">IAB31_08430</name>
</gene>
<dbReference type="EMBL" id="DVGK01000096">
    <property type="protein sequence ID" value="HIR13933.1"/>
    <property type="molecule type" value="Genomic_DNA"/>
</dbReference>
<dbReference type="GO" id="GO:0005576">
    <property type="term" value="C:extracellular region"/>
    <property type="evidence" value="ECO:0007669"/>
    <property type="project" value="InterPro"/>
</dbReference>
<dbReference type="AlphaFoldDB" id="A0A9D1DAQ0"/>